<evidence type="ECO:0008006" key="7">
    <source>
        <dbReference type="Google" id="ProtNLM"/>
    </source>
</evidence>
<proteinExistence type="inferred from homology"/>
<accession>A0A6A5TUT7</accession>
<dbReference type="GO" id="GO:0006364">
    <property type="term" value="P:rRNA processing"/>
    <property type="evidence" value="ECO:0007669"/>
    <property type="project" value="TreeGrafter"/>
</dbReference>
<dbReference type="Gene3D" id="6.10.250.1770">
    <property type="match status" value="1"/>
</dbReference>
<feature type="domain" description="Ribosomal RNA-processing protein 7 C-terminal" evidence="3">
    <location>
        <begin position="212"/>
        <end position="329"/>
    </location>
</feature>
<evidence type="ECO:0000256" key="2">
    <source>
        <dbReference type="SAM" id="MobiDB-lite"/>
    </source>
</evidence>
<dbReference type="InterPro" id="IPR024326">
    <property type="entry name" value="RRP7_C"/>
</dbReference>
<dbReference type="AlphaFoldDB" id="A0A6A5TUT7"/>
<dbReference type="GO" id="GO:0032545">
    <property type="term" value="C:CURI complex"/>
    <property type="evidence" value="ECO:0007669"/>
    <property type="project" value="TreeGrafter"/>
</dbReference>
<dbReference type="CDD" id="cd12293">
    <property type="entry name" value="dRRM_Rrp7p"/>
    <property type="match status" value="1"/>
</dbReference>
<feature type="compositionally biased region" description="Basic and acidic residues" evidence="2">
    <location>
        <begin position="296"/>
        <end position="310"/>
    </location>
</feature>
<dbReference type="PANTHER" id="PTHR13191:SF0">
    <property type="entry name" value="RIBOSOMAL RNA-PROCESSING PROTEIN 7 HOMOLOG A-RELATED"/>
    <property type="match status" value="1"/>
</dbReference>
<evidence type="ECO:0000259" key="3">
    <source>
        <dbReference type="Pfam" id="PF12923"/>
    </source>
</evidence>
<protein>
    <recommendedName>
        <fullName evidence="7">Ribosomal RNA-processing protein 7</fullName>
    </recommendedName>
</protein>
<sequence>MAPEAPQKRKPVPTKAGTFTILPLTLPKLPGLPDAYAEAKHYLYIQPHAPAQPTRSTARSLFLANIPIDATETNIRALFSTQLGGAKVEGVDFESEIPRQPVHKRWKGGAPPGAKAGVKRKREEEEKKGKGREDNVSVAEGVVEDEKSALPRTWSGGVREGGSCAVVVFVDRGSMVGAWKEVRRVVKEGGEVRWKGGEGVGVERYKSHAALRYPNAALLNSTTTAYLEQFDAVQNLRNRILAKSRSVPDEDGFITVTRGGGRTAPAARLEQAEQKREELEERKKKSGINNDFYRFQNREKRKEEEGRLRRGFEKDRRRVQEMRERRGRVVPES</sequence>
<feature type="domain" description="Rrp7 RRM-like N-terminal" evidence="4">
    <location>
        <begin position="19"/>
        <end position="208"/>
    </location>
</feature>
<dbReference type="CDD" id="cd12950">
    <property type="entry name" value="RRP7_Rrp7p"/>
    <property type="match status" value="1"/>
</dbReference>
<gene>
    <name evidence="5" type="ORF">CC80DRAFT_94931</name>
</gene>
<dbReference type="GO" id="GO:0000028">
    <property type="term" value="P:ribosomal small subunit assembly"/>
    <property type="evidence" value="ECO:0007669"/>
    <property type="project" value="TreeGrafter"/>
</dbReference>
<dbReference type="InterPro" id="IPR040447">
    <property type="entry name" value="RRM_Rrp7"/>
</dbReference>
<dbReference type="Pfam" id="PF12923">
    <property type="entry name" value="RRP7"/>
    <property type="match status" value="1"/>
</dbReference>
<dbReference type="OrthoDB" id="5390at2759"/>
<feature type="compositionally biased region" description="Basic and acidic residues" evidence="2">
    <location>
        <begin position="121"/>
        <end position="135"/>
    </location>
</feature>
<reference evidence="5" key="1">
    <citation type="journal article" date="2020" name="Stud. Mycol.">
        <title>101 Dothideomycetes genomes: a test case for predicting lifestyles and emergence of pathogens.</title>
        <authorList>
            <person name="Haridas S."/>
            <person name="Albert R."/>
            <person name="Binder M."/>
            <person name="Bloem J."/>
            <person name="Labutti K."/>
            <person name="Salamov A."/>
            <person name="Andreopoulos B."/>
            <person name="Baker S."/>
            <person name="Barry K."/>
            <person name="Bills G."/>
            <person name="Bluhm B."/>
            <person name="Cannon C."/>
            <person name="Castanera R."/>
            <person name="Culley D."/>
            <person name="Daum C."/>
            <person name="Ezra D."/>
            <person name="Gonzalez J."/>
            <person name="Henrissat B."/>
            <person name="Kuo A."/>
            <person name="Liang C."/>
            <person name="Lipzen A."/>
            <person name="Lutzoni F."/>
            <person name="Magnuson J."/>
            <person name="Mondo S."/>
            <person name="Nolan M."/>
            <person name="Ohm R."/>
            <person name="Pangilinan J."/>
            <person name="Park H.-J."/>
            <person name="Ramirez L."/>
            <person name="Alfaro M."/>
            <person name="Sun H."/>
            <person name="Tritt A."/>
            <person name="Yoshinaga Y."/>
            <person name="Zwiers L.-H."/>
            <person name="Turgeon B."/>
            <person name="Goodwin S."/>
            <person name="Spatafora J."/>
            <person name="Crous P."/>
            <person name="Grigoriev I."/>
        </authorList>
    </citation>
    <scope>NUCLEOTIDE SEQUENCE</scope>
    <source>
        <strain evidence="5">CBS 675.92</strain>
    </source>
</reference>
<name>A0A6A5TUT7_9PLEO</name>
<dbReference type="EMBL" id="ML976995">
    <property type="protein sequence ID" value="KAF1955422.1"/>
    <property type="molecule type" value="Genomic_DNA"/>
</dbReference>
<keyword evidence="6" id="KW-1185">Reference proteome</keyword>
<dbReference type="InterPro" id="IPR040446">
    <property type="entry name" value="RRP7"/>
</dbReference>
<feature type="region of interest" description="Disordered" evidence="2">
    <location>
        <begin position="278"/>
        <end position="310"/>
    </location>
</feature>
<comment type="similarity">
    <text evidence="1">Belongs to the RRP7 family.</text>
</comment>
<feature type="region of interest" description="Disordered" evidence="2">
    <location>
        <begin position="99"/>
        <end position="142"/>
    </location>
</feature>
<evidence type="ECO:0000313" key="6">
    <source>
        <dbReference type="Proteomes" id="UP000800035"/>
    </source>
</evidence>
<evidence type="ECO:0000313" key="5">
    <source>
        <dbReference type="EMBL" id="KAF1955422.1"/>
    </source>
</evidence>
<dbReference type="Proteomes" id="UP000800035">
    <property type="component" value="Unassembled WGS sequence"/>
</dbReference>
<organism evidence="5 6">
    <name type="scientific">Byssothecium circinans</name>
    <dbReference type="NCBI Taxonomy" id="147558"/>
    <lineage>
        <taxon>Eukaryota</taxon>
        <taxon>Fungi</taxon>
        <taxon>Dikarya</taxon>
        <taxon>Ascomycota</taxon>
        <taxon>Pezizomycotina</taxon>
        <taxon>Dothideomycetes</taxon>
        <taxon>Pleosporomycetidae</taxon>
        <taxon>Pleosporales</taxon>
        <taxon>Massarineae</taxon>
        <taxon>Massarinaceae</taxon>
        <taxon>Byssothecium</taxon>
    </lineage>
</organism>
<dbReference type="PANTHER" id="PTHR13191">
    <property type="entry name" value="RIBOSOMAL RNA PROCESSING PROTEIN 7-RELATED"/>
    <property type="match status" value="1"/>
</dbReference>
<evidence type="ECO:0000256" key="1">
    <source>
        <dbReference type="ARBA" id="ARBA00006110"/>
    </source>
</evidence>
<dbReference type="GO" id="GO:0034456">
    <property type="term" value="C:UTP-C complex"/>
    <property type="evidence" value="ECO:0007669"/>
    <property type="project" value="TreeGrafter"/>
</dbReference>
<evidence type="ECO:0000259" key="4">
    <source>
        <dbReference type="Pfam" id="PF17799"/>
    </source>
</evidence>
<dbReference type="Pfam" id="PF17799">
    <property type="entry name" value="RRM_Rrp7"/>
    <property type="match status" value="1"/>
</dbReference>